<keyword evidence="9" id="KW-0786">Thiamine pyrophosphate</keyword>
<evidence type="ECO:0000256" key="7">
    <source>
        <dbReference type="ARBA" id="ARBA00022723"/>
    </source>
</evidence>
<evidence type="ECO:0000313" key="14">
    <source>
        <dbReference type="Proteomes" id="UP000656077"/>
    </source>
</evidence>
<dbReference type="SUPFAM" id="SSF52922">
    <property type="entry name" value="TK C-terminal domain-like"/>
    <property type="match status" value="1"/>
</dbReference>
<evidence type="ECO:0000256" key="4">
    <source>
        <dbReference type="ARBA" id="ARBA00011738"/>
    </source>
</evidence>
<dbReference type="Pfam" id="PF22613">
    <property type="entry name" value="Transketolase_C_1"/>
    <property type="match status" value="1"/>
</dbReference>
<comment type="similarity">
    <text evidence="3">Belongs to the transketolase family.</text>
</comment>
<gene>
    <name evidence="13" type="ORF">GKZ28_25640</name>
</gene>
<dbReference type="PANTHER" id="PTHR43522:SF2">
    <property type="entry name" value="TRANSKETOLASE 1-RELATED"/>
    <property type="match status" value="1"/>
</dbReference>
<dbReference type="InterPro" id="IPR033247">
    <property type="entry name" value="Transketolase_fam"/>
</dbReference>
<dbReference type="EMBL" id="WSRQ01000086">
    <property type="protein sequence ID" value="MVX67039.1"/>
    <property type="molecule type" value="Genomic_DNA"/>
</dbReference>
<keyword evidence="6" id="KW-0808">Transferase</keyword>
<organism evidence="13 14">
    <name type="scientific">Clostridium chromiireducens</name>
    <dbReference type="NCBI Taxonomy" id="225345"/>
    <lineage>
        <taxon>Bacteria</taxon>
        <taxon>Bacillati</taxon>
        <taxon>Bacillota</taxon>
        <taxon>Clostridia</taxon>
        <taxon>Eubacteriales</taxon>
        <taxon>Clostridiaceae</taxon>
        <taxon>Clostridium</taxon>
    </lineage>
</organism>
<feature type="non-terminal residue" evidence="13">
    <location>
        <position position="1"/>
    </location>
</feature>
<dbReference type="Gene3D" id="3.40.50.920">
    <property type="match status" value="1"/>
</dbReference>
<dbReference type="RefSeq" id="WP_279285300.1">
    <property type="nucleotide sequence ID" value="NZ_WSRQ01000086.1"/>
</dbReference>
<evidence type="ECO:0000256" key="8">
    <source>
        <dbReference type="ARBA" id="ARBA00022842"/>
    </source>
</evidence>
<evidence type="ECO:0000256" key="10">
    <source>
        <dbReference type="ARBA" id="ARBA00049473"/>
    </source>
</evidence>
<comment type="caution">
    <text evidence="13">The sequence shown here is derived from an EMBL/GenBank/DDBJ whole genome shotgun (WGS) entry which is preliminary data.</text>
</comment>
<evidence type="ECO:0000256" key="5">
    <source>
        <dbReference type="ARBA" id="ARBA00013152"/>
    </source>
</evidence>
<proteinExistence type="inferred from homology"/>
<dbReference type="SUPFAM" id="SSF52518">
    <property type="entry name" value="Thiamin diphosphate-binding fold (THDP-binding)"/>
    <property type="match status" value="1"/>
</dbReference>
<dbReference type="InterPro" id="IPR055152">
    <property type="entry name" value="Transketolase-like_C_2"/>
</dbReference>
<dbReference type="Gene3D" id="3.40.50.970">
    <property type="match status" value="1"/>
</dbReference>
<keyword evidence="7" id="KW-0479">Metal-binding</keyword>
<comment type="subunit">
    <text evidence="4">Homodimer.</text>
</comment>
<evidence type="ECO:0000256" key="1">
    <source>
        <dbReference type="ARBA" id="ARBA00001946"/>
    </source>
</evidence>
<dbReference type="Pfam" id="PF02779">
    <property type="entry name" value="Transket_pyr"/>
    <property type="match status" value="1"/>
</dbReference>
<name>A0A964RSH9_9CLOT</name>
<comment type="cofactor">
    <cofactor evidence="2">
        <name>thiamine diphosphate</name>
        <dbReference type="ChEBI" id="CHEBI:58937"/>
    </cofactor>
</comment>
<dbReference type="InterPro" id="IPR005475">
    <property type="entry name" value="Transketolase-like_Pyr-bd"/>
</dbReference>
<dbReference type="GO" id="GO:0005829">
    <property type="term" value="C:cytosol"/>
    <property type="evidence" value="ECO:0007669"/>
    <property type="project" value="TreeGrafter"/>
</dbReference>
<dbReference type="AlphaFoldDB" id="A0A964RSH9"/>
<feature type="domain" description="Transketolase-like C-terminal" evidence="12">
    <location>
        <begin position="55"/>
        <end position="168"/>
    </location>
</feature>
<comment type="catalytic activity">
    <reaction evidence="10">
        <text>D-sedoheptulose 7-phosphate + D-glyceraldehyde 3-phosphate = aldehydo-D-ribose 5-phosphate + D-xylulose 5-phosphate</text>
        <dbReference type="Rhea" id="RHEA:10508"/>
        <dbReference type="ChEBI" id="CHEBI:57483"/>
        <dbReference type="ChEBI" id="CHEBI:57737"/>
        <dbReference type="ChEBI" id="CHEBI:58273"/>
        <dbReference type="ChEBI" id="CHEBI:59776"/>
        <dbReference type="EC" id="2.2.1.1"/>
    </reaction>
</comment>
<dbReference type="PANTHER" id="PTHR43522">
    <property type="entry name" value="TRANSKETOLASE"/>
    <property type="match status" value="1"/>
</dbReference>
<dbReference type="GO" id="GO:0004802">
    <property type="term" value="F:transketolase activity"/>
    <property type="evidence" value="ECO:0007669"/>
    <property type="project" value="UniProtKB-EC"/>
</dbReference>
<dbReference type="GO" id="GO:0046872">
    <property type="term" value="F:metal ion binding"/>
    <property type="evidence" value="ECO:0007669"/>
    <property type="project" value="UniProtKB-KW"/>
</dbReference>
<keyword evidence="8" id="KW-0460">Magnesium</keyword>
<evidence type="ECO:0000256" key="6">
    <source>
        <dbReference type="ARBA" id="ARBA00022679"/>
    </source>
</evidence>
<evidence type="ECO:0000259" key="12">
    <source>
        <dbReference type="Pfam" id="PF22613"/>
    </source>
</evidence>
<dbReference type="InterPro" id="IPR029061">
    <property type="entry name" value="THDP-binding"/>
</dbReference>
<evidence type="ECO:0000256" key="2">
    <source>
        <dbReference type="ARBA" id="ARBA00001964"/>
    </source>
</evidence>
<dbReference type="GO" id="GO:0006098">
    <property type="term" value="P:pentose-phosphate shunt"/>
    <property type="evidence" value="ECO:0007669"/>
    <property type="project" value="TreeGrafter"/>
</dbReference>
<dbReference type="FunFam" id="3.40.50.920:FF:000003">
    <property type="entry name" value="Transketolase"/>
    <property type="match status" value="1"/>
</dbReference>
<accession>A0A964RSH9</accession>
<dbReference type="Proteomes" id="UP000656077">
    <property type="component" value="Unassembled WGS sequence"/>
</dbReference>
<feature type="domain" description="Transketolase-like pyrimidine-binding" evidence="11">
    <location>
        <begin position="1"/>
        <end position="43"/>
    </location>
</feature>
<evidence type="ECO:0000256" key="9">
    <source>
        <dbReference type="ARBA" id="ARBA00023052"/>
    </source>
</evidence>
<sequence>LRSMPNMTVFRPADSKETAAAWYYAVTNGTTPTSLVLTRQKLPLYDGCPKRALKGGYILKESKNETPDVLLMASGSEVELIFKAADELAAKGIDARVISIPSFELFDAQDEAYKESVMPKSVRARVAVEALTSFGWHKYVGLDGEVISLDTFGASGKAEILFEQFGFTVENVVDKSMNVVNK</sequence>
<evidence type="ECO:0000313" key="13">
    <source>
        <dbReference type="EMBL" id="MVX67039.1"/>
    </source>
</evidence>
<evidence type="ECO:0000259" key="11">
    <source>
        <dbReference type="Pfam" id="PF02779"/>
    </source>
</evidence>
<protein>
    <recommendedName>
        <fullName evidence="5">transketolase</fullName>
        <ecNumber evidence="5">2.2.1.1</ecNumber>
    </recommendedName>
</protein>
<reference evidence="13" key="1">
    <citation type="submission" date="2019-12" db="EMBL/GenBank/DDBJ databases">
        <title>Microbes associate with the intestines of laboratory mice.</title>
        <authorList>
            <person name="Navarre W."/>
            <person name="Wong E."/>
        </authorList>
    </citation>
    <scope>NUCLEOTIDE SEQUENCE</scope>
    <source>
        <strain evidence="13">NM79_F5</strain>
    </source>
</reference>
<evidence type="ECO:0000256" key="3">
    <source>
        <dbReference type="ARBA" id="ARBA00007131"/>
    </source>
</evidence>
<dbReference type="InterPro" id="IPR009014">
    <property type="entry name" value="Transketo_C/PFOR_II"/>
</dbReference>
<comment type="cofactor">
    <cofactor evidence="1">
        <name>Mg(2+)</name>
        <dbReference type="ChEBI" id="CHEBI:18420"/>
    </cofactor>
</comment>
<dbReference type="EC" id="2.2.1.1" evidence="5"/>